<evidence type="ECO:0000256" key="1">
    <source>
        <dbReference type="SAM" id="MobiDB-lite"/>
    </source>
</evidence>
<feature type="region of interest" description="Disordered" evidence="1">
    <location>
        <begin position="36"/>
        <end position="82"/>
    </location>
</feature>
<gene>
    <name evidence="2" type="ORF">AQJ91_44995</name>
</gene>
<evidence type="ECO:0000313" key="2">
    <source>
        <dbReference type="EMBL" id="KUO14770.1"/>
    </source>
</evidence>
<organism evidence="2 3">
    <name type="scientific">Streptomyces dysideae</name>
    <dbReference type="NCBI Taxonomy" id="909626"/>
    <lineage>
        <taxon>Bacteria</taxon>
        <taxon>Bacillati</taxon>
        <taxon>Actinomycetota</taxon>
        <taxon>Actinomycetes</taxon>
        <taxon>Kitasatosporales</taxon>
        <taxon>Streptomycetaceae</taxon>
        <taxon>Streptomyces</taxon>
    </lineage>
</organism>
<proteinExistence type="predicted"/>
<accession>A0A101UQ03</accession>
<dbReference type="EMBL" id="LMXB01000132">
    <property type="protein sequence ID" value="KUO14770.1"/>
    <property type="molecule type" value="Genomic_DNA"/>
</dbReference>
<dbReference type="AlphaFoldDB" id="A0A101UQ03"/>
<protein>
    <submittedName>
        <fullName evidence="2">Uncharacterized protein</fullName>
    </submittedName>
</protein>
<reference evidence="2 3" key="1">
    <citation type="submission" date="2015-10" db="EMBL/GenBank/DDBJ databases">
        <title>Draft genome sequence of Streptomyces sp. RV15, isolated from a marine sponge.</title>
        <authorList>
            <person name="Ruckert C."/>
            <person name="Abdelmohsen U.R."/>
            <person name="Winkler A."/>
            <person name="Hentschel U."/>
            <person name="Kalinowski J."/>
            <person name="Kampfer P."/>
            <person name="Glaeser S."/>
        </authorList>
    </citation>
    <scope>NUCLEOTIDE SEQUENCE [LARGE SCALE GENOMIC DNA]</scope>
    <source>
        <strain evidence="2 3">RV15</strain>
    </source>
</reference>
<keyword evidence="3" id="KW-1185">Reference proteome</keyword>
<dbReference type="STRING" id="909626.AQJ91_44995"/>
<dbReference type="Proteomes" id="UP000053260">
    <property type="component" value="Unassembled WGS sequence"/>
</dbReference>
<evidence type="ECO:0000313" key="3">
    <source>
        <dbReference type="Proteomes" id="UP000053260"/>
    </source>
</evidence>
<name>A0A101UQ03_9ACTN</name>
<sequence length="82" mass="8866">MSATFACTPTDDGVWACTGIDVRSRTAVGVARFIHQRQPTHHQAGPEHATSSAGRDDRPEPTWGDHLNASDGNRFAAPARRL</sequence>
<comment type="caution">
    <text evidence="2">The sequence shown here is derived from an EMBL/GenBank/DDBJ whole genome shotgun (WGS) entry which is preliminary data.</text>
</comment>